<proteinExistence type="predicted"/>
<evidence type="ECO:0000313" key="3">
    <source>
        <dbReference type="Proteomes" id="UP000663760"/>
    </source>
</evidence>
<dbReference type="EMBL" id="LR746270">
    <property type="protein sequence ID" value="CAA7399493.1"/>
    <property type="molecule type" value="Genomic_DNA"/>
</dbReference>
<gene>
    <name evidence="2" type="ORF">SI8410_07010163</name>
</gene>
<reference evidence="2" key="1">
    <citation type="submission" date="2020-02" db="EMBL/GenBank/DDBJ databases">
        <authorList>
            <person name="Scholz U."/>
            <person name="Mascher M."/>
            <person name="Fiebig A."/>
        </authorList>
    </citation>
    <scope>NUCLEOTIDE SEQUENCE</scope>
</reference>
<feature type="region of interest" description="Disordered" evidence="1">
    <location>
        <begin position="1"/>
        <end position="28"/>
    </location>
</feature>
<evidence type="ECO:0000313" key="2">
    <source>
        <dbReference type="EMBL" id="CAA7399493.1"/>
    </source>
</evidence>
<dbReference type="AlphaFoldDB" id="A0A7I8KNW5"/>
<name>A0A7I8KNW5_SPIIN</name>
<dbReference type="Proteomes" id="UP000663760">
    <property type="component" value="Chromosome 7"/>
</dbReference>
<sequence>MQPHVGATPGFSGRGRGRNPTRERAISHERSLEDVAVEGNSQPLATSSVYYCCLRCCRFYAGRCLVCCHRPIISTKPCCRKCCNSVGGFCLKCC</sequence>
<protein>
    <submittedName>
        <fullName evidence="2">Uncharacterized protein</fullName>
    </submittedName>
</protein>
<accession>A0A7I8KNW5</accession>
<organism evidence="2 3">
    <name type="scientific">Spirodela intermedia</name>
    <name type="common">Intermediate duckweed</name>
    <dbReference type="NCBI Taxonomy" id="51605"/>
    <lineage>
        <taxon>Eukaryota</taxon>
        <taxon>Viridiplantae</taxon>
        <taxon>Streptophyta</taxon>
        <taxon>Embryophyta</taxon>
        <taxon>Tracheophyta</taxon>
        <taxon>Spermatophyta</taxon>
        <taxon>Magnoliopsida</taxon>
        <taxon>Liliopsida</taxon>
        <taxon>Araceae</taxon>
        <taxon>Lemnoideae</taxon>
        <taxon>Spirodela</taxon>
    </lineage>
</organism>
<keyword evidence="3" id="KW-1185">Reference proteome</keyword>
<evidence type="ECO:0000256" key="1">
    <source>
        <dbReference type="SAM" id="MobiDB-lite"/>
    </source>
</evidence>